<keyword evidence="8 10" id="KW-0664">Pyridoxine biosynthesis</keyword>
<accession>A0ABR4WFE5</accession>
<evidence type="ECO:0000256" key="6">
    <source>
        <dbReference type="ARBA" id="ARBA00023002"/>
    </source>
</evidence>
<name>A0ABR4WFE5_9GAMM</name>
<gene>
    <name evidence="10" type="primary">pdxA</name>
    <name evidence="11" type="ORF">T9A_00491</name>
</gene>
<evidence type="ECO:0000256" key="5">
    <source>
        <dbReference type="ARBA" id="ARBA00022857"/>
    </source>
</evidence>
<dbReference type="PANTHER" id="PTHR30004">
    <property type="entry name" value="4-HYDROXYTHREONINE-4-PHOSPHATE DEHYDROGENASE"/>
    <property type="match status" value="1"/>
</dbReference>
<dbReference type="EC" id="1.1.1.262" evidence="10"/>
<organism evidence="11 12">
    <name type="scientific">Alcanivorax jadensis T9</name>
    <dbReference type="NCBI Taxonomy" id="1177181"/>
    <lineage>
        <taxon>Bacteria</taxon>
        <taxon>Pseudomonadati</taxon>
        <taxon>Pseudomonadota</taxon>
        <taxon>Gammaproteobacteria</taxon>
        <taxon>Oceanospirillales</taxon>
        <taxon>Alcanivoracaceae</taxon>
        <taxon>Alcanivorax</taxon>
    </lineage>
</organism>
<comment type="subcellular location">
    <subcellularLocation>
        <location evidence="10">Cytoplasm</location>
    </subcellularLocation>
</comment>
<dbReference type="RefSeq" id="WP_052042451.1">
    <property type="nucleotide sequence ID" value="NZ_ARXU01000002.1"/>
</dbReference>
<reference evidence="11 12" key="1">
    <citation type="submission" date="2012-09" db="EMBL/GenBank/DDBJ databases">
        <title>Genome Sequence of alkane-degrading Bacterium Alcanivorax jadensis T9.</title>
        <authorList>
            <person name="Lai Q."/>
            <person name="Shao Z."/>
        </authorList>
    </citation>
    <scope>NUCLEOTIDE SEQUENCE [LARGE SCALE GENOMIC DNA]</scope>
    <source>
        <strain evidence="11 12">T9</strain>
    </source>
</reference>
<comment type="catalytic activity">
    <reaction evidence="10">
        <text>4-(phosphooxy)-L-threonine + NAD(+) = 3-amino-2-oxopropyl phosphate + CO2 + NADH</text>
        <dbReference type="Rhea" id="RHEA:32275"/>
        <dbReference type="ChEBI" id="CHEBI:16526"/>
        <dbReference type="ChEBI" id="CHEBI:57279"/>
        <dbReference type="ChEBI" id="CHEBI:57540"/>
        <dbReference type="ChEBI" id="CHEBI:57945"/>
        <dbReference type="ChEBI" id="CHEBI:58452"/>
        <dbReference type="EC" id="1.1.1.262"/>
    </reaction>
</comment>
<sequence length="334" mass="34692">MSLTSDVGRLTLERPIAITCGDPAGIGPDLVLTLPASFPDAPLVAIGDREVLSQRATQLGLEAPLSDWQPGQPLTPGTLPVWHTPAGAPVTAGQPDPATANGTITMLARAAQGCLDGTFAAMVTAPVAKNVICDGADPAFTGHTEFLAAQAGVDQVVMMLTARELRVALVTTHLPLSQVSRAVTADSLTRTLTILRDDLIGKYRIEEPRILVLGLNPHAGEGGHLGREELDVIIPTLDALRAQGMALTGPLPADTAFQPDLLAQHDAVLAMYHDQGLPVLKYAGFGEAINITLGLPFIRTSVDHGTAFDLAGTGQAKAGSLIAATRLALELAAT</sequence>
<evidence type="ECO:0000313" key="11">
    <source>
        <dbReference type="EMBL" id="KGD62200.1"/>
    </source>
</evidence>
<feature type="binding site" evidence="10">
    <location>
        <position position="290"/>
    </location>
    <ligand>
        <name>substrate</name>
    </ligand>
</feature>
<dbReference type="EMBL" id="ARXU01000002">
    <property type="protein sequence ID" value="KGD62200.1"/>
    <property type="molecule type" value="Genomic_DNA"/>
</dbReference>
<dbReference type="SUPFAM" id="SSF53659">
    <property type="entry name" value="Isocitrate/Isopropylmalate dehydrogenase-like"/>
    <property type="match status" value="1"/>
</dbReference>
<feature type="binding site" evidence="10">
    <location>
        <position position="173"/>
    </location>
    <ligand>
        <name>a divalent metal cation</name>
        <dbReference type="ChEBI" id="CHEBI:60240"/>
        <note>ligand shared between dimeric partners</note>
    </ligand>
</feature>
<dbReference type="Gene3D" id="3.40.718.10">
    <property type="entry name" value="Isopropylmalate Dehydrogenase"/>
    <property type="match status" value="1"/>
</dbReference>
<evidence type="ECO:0000313" key="12">
    <source>
        <dbReference type="Proteomes" id="UP000029443"/>
    </source>
</evidence>
<comment type="function">
    <text evidence="10">Catalyzes the NAD(P)-dependent oxidation of 4-(phosphooxy)-L-threonine (HTP) into 2-amino-3-oxo-4-(phosphooxy)butyric acid which spontaneously decarboxylates to form 3-amino-2-oxopropyl phosphate (AHAP).</text>
</comment>
<dbReference type="PANTHER" id="PTHR30004:SF5">
    <property type="entry name" value="4-HYDROXYTHREONINE-4-PHOSPHATE DEHYDROGENASE"/>
    <property type="match status" value="1"/>
</dbReference>
<dbReference type="Pfam" id="PF04166">
    <property type="entry name" value="PdxA"/>
    <property type="match status" value="1"/>
</dbReference>
<feature type="binding site" evidence="10">
    <location>
        <position position="281"/>
    </location>
    <ligand>
        <name>substrate</name>
    </ligand>
</feature>
<keyword evidence="3 10" id="KW-0862">Zinc</keyword>
<evidence type="ECO:0000256" key="4">
    <source>
        <dbReference type="ARBA" id="ARBA00022842"/>
    </source>
</evidence>
<evidence type="ECO:0000256" key="7">
    <source>
        <dbReference type="ARBA" id="ARBA00023027"/>
    </source>
</evidence>
<evidence type="ECO:0000256" key="10">
    <source>
        <dbReference type="HAMAP-Rule" id="MF_00536"/>
    </source>
</evidence>
<keyword evidence="2 10" id="KW-0479">Metal-binding</keyword>
<keyword evidence="5 10" id="KW-0521">NADP</keyword>
<keyword evidence="4 10" id="KW-0460">Magnesium</keyword>
<evidence type="ECO:0000256" key="9">
    <source>
        <dbReference type="ARBA" id="ARBA00023285"/>
    </source>
</evidence>
<dbReference type="InterPro" id="IPR037510">
    <property type="entry name" value="PdxA"/>
</dbReference>
<feature type="binding site" evidence="10">
    <location>
        <position position="218"/>
    </location>
    <ligand>
        <name>a divalent metal cation</name>
        <dbReference type="ChEBI" id="CHEBI:60240"/>
        <note>ligand shared between dimeric partners</note>
    </ligand>
</feature>
<feature type="binding site" evidence="10">
    <location>
        <position position="144"/>
    </location>
    <ligand>
        <name>substrate</name>
    </ligand>
</feature>
<dbReference type="HAMAP" id="MF_00536">
    <property type="entry name" value="PdxA"/>
    <property type="match status" value="1"/>
</dbReference>
<comment type="cofactor">
    <cofactor evidence="10">
        <name>Zn(2+)</name>
        <dbReference type="ChEBI" id="CHEBI:29105"/>
    </cofactor>
    <cofactor evidence="10">
        <name>Mg(2+)</name>
        <dbReference type="ChEBI" id="CHEBI:18420"/>
    </cofactor>
    <cofactor evidence="10">
        <name>Co(2+)</name>
        <dbReference type="ChEBI" id="CHEBI:48828"/>
    </cofactor>
    <text evidence="10">Binds 1 divalent metal cation per subunit. Can use ions such as Zn(2+), Mg(2+) or Co(2+).</text>
</comment>
<dbReference type="Proteomes" id="UP000029443">
    <property type="component" value="Unassembled WGS sequence"/>
</dbReference>
<dbReference type="NCBIfam" id="TIGR00557">
    <property type="entry name" value="pdxA"/>
    <property type="match status" value="1"/>
</dbReference>
<keyword evidence="12" id="KW-1185">Reference proteome</keyword>
<proteinExistence type="inferred from homology"/>
<protein>
    <recommendedName>
        <fullName evidence="10">4-hydroxythreonine-4-phosphate dehydrogenase</fullName>
        <ecNumber evidence="10">1.1.1.262</ecNumber>
    </recommendedName>
    <alternativeName>
        <fullName evidence="10">4-(phosphohydroxy)-L-threonine dehydrogenase</fullName>
    </alternativeName>
</protein>
<evidence type="ECO:0000256" key="1">
    <source>
        <dbReference type="ARBA" id="ARBA00022490"/>
    </source>
</evidence>
<dbReference type="InterPro" id="IPR005255">
    <property type="entry name" value="PdxA_fam"/>
</dbReference>
<feature type="binding site" evidence="10">
    <location>
        <position position="273"/>
    </location>
    <ligand>
        <name>a divalent metal cation</name>
        <dbReference type="ChEBI" id="CHEBI:60240"/>
        <note>ligand shared between dimeric partners</note>
    </ligand>
</feature>
<keyword evidence="9 10" id="KW-0170">Cobalt</keyword>
<evidence type="ECO:0000256" key="8">
    <source>
        <dbReference type="ARBA" id="ARBA00023096"/>
    </source>
</evidence>
<comment type="similarity">
    <text evidence="10">Belongs to the PdxA family.</text>
</comment>
<evidence type="ECO:0000256" key="3">
    <source>
        <dbReference type="ARBA" id="ARBA00022833"/>
    </source>
</evidence>
<keyword evidence="7 10" id="KW-0520">NAD</keyword>
<comment type="miscellaneous">
    <text evidence="10">The active site is located at the dimer interface.</text>
</comment>
<keyword evidence="6 10" id="KW-0560">Oxidoreductase</keyword>
<comment type="subunit">
    <text evidence="10">Homodimer.</text>
</comment>
<feature type="binding site" evidence="10">
    <location>
        <position position="299"/>
    </location>
    <ligand>
        <name>substrate</name>
    </ligand>
</feature>
<keyword evidence="1 10" id="KW-0963">Cytoplasm</keyword>
<evidence type="ECO:0000256" key="2">
    <source>
        <dbReference type="ARBA" id="ARBA00022723"/>
    </source>
</evidence>
<comment type="pathway">
    <text evidence="10">Cofactor biosynthesis; pyridoxine 5'-phosphate biosynthesis; pyridoxine 5'-phosphate from D-erythrose 4-phosphate: step 4/5.</text>
</comment>
<comment type="caution">
    <text evidence="11">The sequence shown here is derived from an EMBL/GenBank/DDBJ whole genome shotgun (WGS) entry which is preliminary data.</text>
</comment>
<feature type="binding site" evidence="10">
    <location>
        <position position="143"/>
    </location>
    <ligand>
        <name>substrate</name>
    </ligand>
</feature>